<dbReference type="EMBL" id="CAADGH010000066">
    <property type="protein sequence ID" value="VFK76656.1"/>
    <property type="molecule type" value="Genomic_DNA"/>
</dbReference>
<proteinExistence type="predicted"/>
<dbReference type="EMBL" id="CAADFO010000008">
    <property type="protein sequence ID" value="VFK24371.1"/>
    <property type="molecule type" value="Genomic_DNA"/>
</dbReference>
<evidence type="ECO:0000313" key="1">
    <source>
        <dbReference type="EMBL" id="VFK24371.1"/>
    </source>
</evidence>
<dbReference type="AlphaFoldDB" id="A0A450X568"/>
<evidence type="ECO:0000313" key="3">
    <source>
        <dbReference type="EMBL" id="VFK76656.1"/>
    </source>
</evidence>
<gene>
    <name evidence="1" type="ORF">BECKMB1821G_GA0114241_100823</name>
    <name evidence="3" type="ORF">BECKMB1821H_GA0114242_106622</name>
    <name evidence="2" type="ORF">BECKMB1821I_GA0114274_106722</name>
</gene>
<dbReference type="Pfam" id="PF05973">
    <property type="entry name" value="Gp49"/>
    <property type="match status" value="1"/>
</dbReference>
<protein>
    <submittedName>
        <fullName evidence="1">Phage-related protein</fullName>
    </submittedName>
</protein>
<dbReference type="EMBL" id="CAADFQ010000067">
    <property type="protein sequence ID" value="VFK34322.1"/>
    <property type="molecule type" value="Genomic_DNA"/>
</dbReference>
<name>A0A450X568_9GAMM</name>
<reference evidence="1" key="1">
    <citation type="submission" date="2019-02" db="EMBL/GenBank/DDBJ databases">
        <authorList>
            <person name="Gruber-Vodicka R. H."/>
            <person name="Seah K. B. B."/>
        </authorList>
    </citation>
    <scope>NUCLEOTIDE SEQUENCE</scope>
    <source>
        <strain evidence="1">BECK_BZ197</strain>
        <strain evidence="3">BECK_BZ198</strain>
        <strain evidence="2">BECK_BZ199</strain>
    </source>
</reference>
<organism evidence="1">
    <name type="scientific">Candidatus Kentrum sp. MB</name>
    <dbReference type="NCBI Taxonomy" id="2138164"/>
    <lineage>
        <taxon>Bacteria</taxon>
        <taxon>Pseudomonadati</taxon>
        <taxon>Pseudomonadota</taxon>
        <taxon>Gammaproteobacteria</taxon>
        <taxon>Candidatus Kentrum</taxon>
    </lineage>
</organism>
<accession>A0A450X568</accession>
<dbReference type="InterPro" id="IPR009241">
    <property type="entry name" value="HigB-like"/>
</dbReference>
<evidence type="ECO:0000313" key="2">
    <source>
        <dbReference type="EMBL" id="VFK34322.1"/>
    </source>
</evidence>
<sequence>MPTKPILTVNFFLTNSGNEPVRDWLKGMDREDRKRIGEDIKLVQFRWPLGLSLVRKMEVDPWEIRTNLSGGNIARVFFTVSNTRMVLLHGFMKKSQKTPRQEIELARTRKNQWLNKV</sequence>